<dbReference type="EMBL" id="JBAMIC010000012">
    <property type="protein sequence ID" value="KAK7098650.1"/>
    <property type="molecule type" value="Genomic_DNA"/>
</dbReference>
<evidence type="ECO:0000313" key="2">
    <source>
        <dbReference type="EMBL" id="KAK7098650.1"/>
    </source>
</evidence>
<dbReference type="FunFam" id="2.60.120.10:FF:000299">
    <property type="entry name" value="Predicted protein"/>
    <property type="match status" value="1"/>
</dbReference>
<dbReference type="PANTHER" id="PTHR12461:SF83">
    <property type="entry name" value="JMJC DOMAIN-CONTAINING PROTEIN"/>
    <property type="match status" value="1"/>
</dbReference>
<name>A0AAN9B763_9CAEN</name>
<dbReference type="PROSITE" id="PS51184">
    <property type="entry name" value="JMJC"/>
    <property type="match status" value="1"/>
</dbReference>
<proteinExistence type="predicted"/>
<protein>
    <recommendedName>
        <fullName evidence="1">JmjC domain-containing protein</fullName>
    </recommendedName>
</protein>
<evidence type="ECO:0000259" key="1">
    <source>
        <dbReference type="PROSITE" id="PS51184"/>
    </source>
</evidence>
<dbReference type="Proteomes" id="UP001374579">
    <property type="component" value="Unassembled WGS sequence"/>
</dbReference>
<reference evidence="2 3" key="1">
    <citation type="submission" date="2024-02" db="EMBL/GenBank/DDBJ databases">
        <title>Chromosome-scale genome assembly of the rough periwinkle Littorina saxatilis.</title>
        <authorList>
            <person name="De Jode A."/>
            <person name="Faria R."/>
            <person name="Formenti G."/>
            <person name="Sims Y."/>
            <person name="Smith T.P."/>
            <person name="Tracey A."/>
            <person name="Wood J.M.D."/>
            <person name="Zagrodzka Z.B."/>
            <person name="Johannesson K."/>
            <person name="Butlin R.K."/>
            <person name="Leder E.H."/>
        </authorList>
    </citation>
    <scope>NUCLEOTIDE SEQUENCE [LARGE SCALE GENOMIC DNA]</scope>
    <source>
        <strain evidence="2">Snail1</strain>
        <tissue evidence="2">Muscle</tissue>
    </source>
</reference>
<dbReference type="InterPro" id="IPR003347">
    <property type="entry name" value="JmjC_dom"/>
</dbReference>
<gene>
    <name evidence="2" type="ORF">V1264_002900</name>
</gene>
<dbReference type="InterPro" id="IPR041667">
    <property type="entry name" value="Cupin_8"/>
</dbReference>
<dbReference type="PANTHER" id="PTHR12461">
    <property type="entry name" value="HYPOXIA-INDUCIBLE FACTOR 1 ALPHA INHIBITOR-RELATED"/>
    <property type="match status" value="1"/>
</dbReference>
<evidence type="ECO:0000313" key="3">
    <source>
        <dbReference type="Proteomes" id="UP001374579"/>
    </source>
</evidence>
<dbReference type="Pfam" id="PF13621">
    <property type="entry name" value="Cupin_8"/>
    <property type="match status" value="1"/>
</dbReference>
<accession>A0AAN9B763</accession>
<dbReference type="Gene3D" id="2.60.120.10">
    <property type="entry name" value="Jelly Rolls"/>
    <property type="match status" value="1"/>
</dbReference>
<dbReference type="SMART" id="SM00558">
    <property type="entry name" value="JmjC"/>
    <property type="match status" value="1"/>
</dbReference>
<dbReference type="AlphaFoldDB" id="A0AAN9B763"/>
<sequence length="445" mass="51791">MPEFSAVVFKRLREDRTCLHKPDYLVAYPEAFGYSEPASDNFVQFVNTHCNTYRSSDGSLDVKGLHRNYLLQDLFSVEELPDSVTIADIFEKQNNKNQQEHCLREDGSGELRCSEQSSKTNHKVFETAPKCERIDLPSKEDFINNYLFRSKPVIITGAMQSWPAMLKWTNQFLREQFGEKEVHIKLTPKGEYEGIEPADIWEAYNTFKIPPGVLKQLPYPDLVVVRPAGLSMNFAEFLNLVRNISKGTFTNVSAYLEYTAITDYFPELELDIIEMPFFRNVFKLAHLNIWLSDGNTLGKAHFDPFDNFLCQISGEKEVTLFEPHNDFLYEAHIPEAILSYNTTLQKFRRSKLLDSTSMVMSPVDILRPHLERFPKFRAARPLSCTIGEGDVLFMPAFWWHEVQSRPNTLQQRNLAVNYWYEPFYQKEFPCPDCQLDINPKYRHLL</sequence>
<comment type="caution">
    <text evidence="2">The sequence shown here is derived from an EMBL/GenBank/DDBJ whole genome shotgun (WGS) entry which is preliminary data.</text>
</comment>
<dbReference type="InterPro" id="IPR014710">
    <property type="entry name" value="RmlC-like_jellyroll"/>
</dbReference>
<feature type="domain" description="JmjC" evidence="1">
    <location>
        <begin position="233"/>
        <end position="437"/>
    </location>
</feature>
<keyword evidence="3" id="KW-1185">Reference proteome</keyword>
<organism evidence="2 3">
    <name type="scientific">Littorina saxatilis</name>
    <dbReference type="NCBI Taxonomy" id="31220"/>
    <lineage>
        <taxon>Eukaryota</taxon>
        <taxon>Metazoa</taxon>
        <taxon>Spiralia</taxon>
        <taxon>Lophotrochozoa</taxon>
        <taxon>Mollusca</taxon>
        <taxon>Gastropoda</taxon>
        <taxon>Caenogastropoda</taxon>
        <taxon>Littorinimorpha</taxon>
        <taxon>Littorinoidea</taxon>
        <taxon>Littorinidae</taxon>
        <taxon>Littorina</taxon>
    </lineage>
</organism>
<dbReference type="SUPFAM" id="SSF51197">
    <property type="entry name" value="Clavaminate synthase-like"/>
    <property type="match status" value="1"/>
</dbReference>